<feature type="non-terminal residue" evidence="2">
    <location>
        <position position="1"/>
    </location>
</feature>
<protein>
    <recommendedName>
        <fullName evidence="4">Glycosyltransferase RgtA/B/C/D-like domain-containing protein</fullName>
    </recommendedName>
</protein>
<reference evidence="3" key="1">
    <citation type="submission" date="2017-09" db="EMBL/GenBank/DDBJ databases">
        <title>Depth-based differentiation of microbial function through sediment-hosted aquifers and enrichment of novel symbionts in the deep terrestrial subsurface.</title>
        <authorList>
            <person name="Probst A.J."/>
            <person name="Ladd B."/>
            <person name="Jarett J.K."/>
            <person name="Geller-Mcgrath D.E."/>
            <person name="Sieber C.M.K."/>
            <person name="Emerson J.B."/>
            <person name="Anantharaman K."/>
            <person name="Thomas B.C."/>
            <person name="Malmstrom R."/>
            <person name="Stieglmeier M."/>
            <person name="Klingl A."/>
            <person name="Woyke T."/>
            <person name="Ryan C.M."/>
            <person name="Banfield J.F."/>
        </authorList>
    </citation>
    <scope>NUCLEOTIDE SEQUENCE [LARGE SCALE GENOMIC DNA]</scope>
</reference>
<evidence type="ECO:0008006" key="4">
    <source>
        <dbReference type="Google" id="ProtNLM"/>
    </source>
</evidence>
<feature type="transmembrane region" description="Helical" evidence="1">
    <location>
        <begin position="228"/>
        <end position="248"/>
    </location>
</feature>
<keyword evidence="1" id="KW-0472">Membrane</keyword>
<name>A0A2H0XEG5_UNCKA</name>
<feature type="transmembrane region" description="Helical" evidence="1">
    <location>
        <begin position="117"/>
        <end position="136"/>
    </location>
</feature>
<feature type="transmembrane region" description="Helical" evidence="1">
    <location>
        <begin position="6"/>
        <end position="26"/>
    </location>
</feature>
<feature type="transmembrane region" description="Helical" evidence="1">
    <location>
        <begin position="293"/>
        <end position="315"/>
    </location>
</feature>
<organism evidence="2 3">
    <name type="scientific">candidate division WWE3 bacterium CG08_land_8_20_14_0_20_41_10</name>
    <dbReference type="NCBI Taxonomy" id="1975085"/>
    <lineage>
        <taxon>Bacteria</taxon>
        <taxon>Katanobacteria</taxon>
    </lineage>
</organism>
<sequence>VAYFKTIPFLKLFSTIFVGITSLLIVKKYGKKFSVILAVTNALWFLFLIGYNEYYPFIVSVYLLSLILVFDDNIINDSKKAWLLCVFYSVLPLIYIGFAPISLFALVYLFIRYRQQLPKLIFISLAVFFIALNFAWGNNYPEFFKKLYTDMNFGDQCLNFPAFMGKMASGTSIYFKGDYALSSEHFIGLSYMVFFGGGVSGLFLLTLSLCTTILVVIKRRMFPFVQNWGKVVLLIAIILQQLHYFIFLVPKLGLRIDVDLFIFVYLTFSYLAGFIFDRLLLHQSQKKALATKAFILSAVLGYQSVVLFFLAVVGIPNPPL</sequence>
<dbReference type="AlphaFoldDB" id="A0A2H0XEG5"/>
<accession>A0A2H0XEG5</accession>
<evidence type="ECO:0000256" key="1">
    <source>
        <dbReference type="SAM" id="Phobius"/>
    </source>
</evidence>
<keyword evidence="1" id="KW-0812">Transmembrane</keyword>
<gene>
    <name evidence="2" type="ORF">COT50_01585</name>
</gene>
<comment type="caution">
    <text evidence="2">The sequence shown here is derived from an EMBL/GenBank/DDBJ whole genome shotgun (WGS) entry which is preliminary data.</text>
</comment>
<feature type="transmembrane region" description="Helical" evidence="1">
    <location>
        <begin position="187"/>
        <end position="216"/>
    </location>
</feature>
<keyword evidence="1" id="KW-1133">Transmembrane helix</keyword>
<feature type="transmembrane region" description="Helical" evidence="1">
    <location>
        <begin position="33"/>
        <end position="51"/>
    </location>
</feature>
<dbReference type="EMBL" id="PEYU01000027">
    <property type="protein sequence ID" value="PIS22508.1"/>
    <property type="molecule type" value="Genomic_DNA"/>
</dbReference>
<proteinExistence type="predicted"/>
<evidence type="ECO:0000313" key="2">
    <source>
        <dbReference type="EMBL" id="PIS22508.1"/>
    </source>
</evidence>
<dbReference type="Proteomes" id="UP000231252">
    <property type="component" value="Unassembled WGS sequence"/>
</dbReference>
<evidence type="ECO:0000313" key="3">
    <source>
        <dbReference type="Proteomes" id="UP000231252"/>
    </source>
</evidence>
<feature type="transmembrane region" description="Helical" evidence="1">
    <location>
        <begin position="260"/>
        <end position="281"/>
    </location>
</feature>
<feature type="transmembrane region" description="Helical" evidence="1">
    <location>
        <begin position="82"/>
        <end position="111"/>
    </location>
</feature>